<dbReference type="SUPFAM" id="SSF48452">
    <property type="entry name" value="TPR-like"/>
    <property type="match status" value="1"/>
</dbReference>
<keyword evidence="4" id="KW-1185">Reference proteome</keyword>
<dbReference type="InterPro" id="IPR018834">
    <property type="entry name" value="DNA/RNA-bd_Est1-type"/>
</dbReference>
<dbReference type="InterPro" id="IPR045153">
    <property type="entry name" value="Est1/Ebs1-like"/>
</dbReference>
<dbReference type="GO" id="GO:0005697">
    <property type="term" value="C:telomerase holoenzyme complex"/>
    <property type="evidence" value="ECO:0007669"/>
    <property type="project" value="TreeGrafter"/>
</dbReference>
<dbReference type="InterPro" id="IPR011990">
    <property type="entry name" value="TPR-like_helical_dom_sf"/>
</dbReference>
<evidence type="ECO:0000256" key="1">
    <source>
        <dbReference type="ARBA" id="ARBA00023161"/>
    </source>
</evidence>
<keyword evidence="1" id="KW-0866">Nonsense-mediated mRNA decay</keyword>
<dbReference type="Gene3D" id="1.25.40.10">
    <property type="entry name" value="Tetratricopeptide repeat domain"/>
    <property type="match status" value="1"/>
</dbReference>
<comment type="caution">
    <text evidence="3">The sequence shown here is derived from an EMBL/GenBank/DDBJ whole genome shotgun (WGS) entry which is preliminary data.</text>
</comment>
<evidence type="ECO:0000313" key="4">
    <source>
        <dbReference type="Proteomes" id="UP000024635"/>
    </source>
</evidence>
<dbReference type="STRING" id="53326.A0A016SNX8"/>
<dbReference type="GO" id="GO:0070034">
    <property type="term" value="F:telomerase RNA binding"/>
    <property type="evidence" value="ECO:0007669"/>
    <property type="project" value="TreeGrafter"/>
</dbReference>
<dbReference type="Pfam" id="PF10373">
    <property type="entry name" value="EST1_DNA_bind"/>
    <property type="match status" value="1"/>
</dbReference>
<sequence length="421" mass="47623">MTNTNEVDEASRLCSEIHHLVSYSNQEKGTIGYVQPLVQLLQRLFVVDLERAMEHGMDVLFWTTIKQLIDRLRDEKGSGVQHNLDNAVNLCISWMCDMSLMAFSKYQLPALDVPSFVSISPGLREDCTESVPTSTGNAFLAFLCLRLGDLFRYKGSYDLCVRLYRCSLRAKPSSGDPWNQLGVIATLKAKPLDSLYFNIRAFHSPIPFTPAATNISNLFRKYAQKEIRDEDSFSEQYLAILAKCHFLLPVSDHAVARVGPQLTNRKLLVAPLSVLQPLGNAKDEVQARHTLEQMLMLAFNKATELLLNKKTMHLRPDLLLCIVLLLRVPNVCRYDPDLVAALTESQQDVIFDNEKLETFRCFSESDPFEYPVSYGQIADHLLELAGEKSDSRTPTKGSLRCRRRRTVLCAPQQPLDAQTNH</sequence>
<dbReference type="PANTHER" id="PTHR15696">
    <property type="entry name" value="SMG-7 SUPPRESSOR WITH MORPHOLOGICAL EFFECT ON GENITALIA PROTEIN 7"/>
    <property type="match status" value="1"/>
</dbReference>
<reference evidence="4" key="1">
    <citation type="journal article" date="2015" name="Nat. Genet.">
        <title>The genome and transcriptome of the zoonotic hookworm Ancylostoma ceylanicum identify infection-specific gene families.</title>
        <authorList>
            <person name="Schwarz E.M."/>
            <person name="Hu Y."/>
            <person name="Antoshechkin I."/>
            <person name="Miller M.M."/>
            <person name="Sternberg P.W."/>
            <person name="Aroian R.V."/>
        </authorList>
    </citation>
    <scope>NUCLEOTIDE SEQUENCE</scope>
    <source>
        <strain evidence="4">HY135</strain>
    </source>
</reference>
<dbReference type="AlphaFoldDB" id="A0A016SNX8"/>
<proteinExistence type="predicted"/>
<evidence type="ECO:0000259" key="2">
    <source>
        <dbReference type="Pfam" id="PF10373"/>
    </source>
</evidence>
<dbReference type="GO" id="GO:0042162">
    <property type="term" value="F:telomeric DNA binding"/>
    <property type="evidence" value="ECO:0007669"/>
    <property type="project" value="TreeGrafter"/>
</dbReference>
<dbReference type="Gene3D" id="1.20.190.60">
    <property type="match status" value="1"/>
</dbReference>
<dbReference type="Proteomes" id="UP000024635">
    <property type="component" value="Unassembled WGS sequence"/>
</dbReference>
<organism evidence="3 4">
    <name type="scientific">Ancylostoma ceylanicum</name>
    <dbReference type="NCBI Taxonomy" id="53326"/>
    <lineage>
        <taxon>Eukaryota</taxon>
        <taxon>Metazoa</taxon>
        <taxon>Ecdysozoa</taxon>
        <taxon>Nematoda</taxon>
        <taxon>Chromadorea</taxon>
        <taxon>Rhabditida</taxon>
        <taxon>Rhabditina</taxon>
        <taxon>Rhabditomorpha</taxon>
        <taxon>Strongyloidea</taxon>
        <taxon>Ancylostomatidae</taxon>
        <taxon>Ancylostomatinae</taxon>
        <taxon>Ancylostoma</taxon>
    </lineage>
</organism>
<dbReference type="GO" id="GO:0000184">
    <property type="term" value="P:nuclear-transcribed mRNA catabolic process, nonsense-mediated decay"/>
    <property type="evidence" value="ECO:0007669"/>
    <property type="project" value="UniProtKB-KW"/>
</dbReference>
<dbReference type="PANTHER" id="PTHR15696:SF0">
    <property type="entry name" value="TELOMERASE-BINDING PROTEIN EST1A"/>
    <property type="match status" value="1"/>
</dbReference>
<evidence type="ECO:0000313" key="3">
    <source>
        <dbReference type="EMBL" id="EYB92061.1"/>
    </source>
</evidence>
<protein>
    <recommendedName>
        <fullName evidence="2">DNA/RNA-binding domain-containing protein</fullName>
    </recommendedName>
</protein>
<accession>A0A016SNX8</accession>
<dbReference type="EMBL" id="JARK01001534">
    <property type="protein sequence ID" value="EYB92061.1"/>
    <property type="molecule type" value="Genomic_DNA"/>
</dbReference>
<dbReference type="OrthoDB" id="5843709at2759"/>
<feature type="domain" description="DNA/RNA-binding" evidence="2">
    <location>
        <begin position="162"/>
        <end position="228"/>
    </location>
</feature>
<name>A0A016SNX8_9BILA</name>
<gene>
    <name evidence="3" type="primary">Acey_s0198.g1614</name>
    <name evidence="3" type="synonym">Acey-smg-7</name>
    <name evidence="3" type="ORF">Y032_0198g1614</name>
</gene>